<dbReference type="Gene3D" id="2.30.22.10">
    <property type="entry name" value="Head domain of nucleotide exchange factor GrpE"/>
    <property type="match status" value="1"/>
</dbReference>
<organism evidence="8">
    <name type="scientific">Atelocyanobacterium thalassa (isolate ALOHA)</name>
    <dbReference type="NCBI Taxonomy" id="1453429"/>
    <lineage>
        <taxon>Bacteria</taxon>
        <taxon>Bacillati</taxon>
        <taxon>Cyanobacteriota</taxon>
        <taxon>Cyanophyceae</taxon>
        <taxon>Oscillatoriophycideae</taxon>
        <taxon>Chroococcales</taxon>
        <taxon>Aphanothecaceae</taxon>
        <taxon>Candidatus Atelocyanobacterium</taxon>
        <taxon>Candidatus Atelocyanobacterium thalassae</taxon>
    </lineage>
</organism>
<evidence type="ECO:0000256" key="2">
    <source>
        <dbReference type="ARBA" id="ARBA00023186"/>
    </source>
</evidence>
<dbReference type="PRINTS" id="PR00773">
    <property type="entry name" value="GRPEPROTEIN"/>
</dbReference>
<dbReference type="EMBL" id="CP001842">
    <property type="protein sequence ID" value="ADB95835.1"/>
    <property type="molecule type" value="Genomic_DNA"/>
</dbReference>
<dbReference type="Proteomes" id="UP000001405">
    <property type="component" value="Chromosome"/>
</dbReference>
<feature type="compositionally biased region" description="Basic and acidic residues" evidence="6">
    <location>
        <begin position="1"/>
        <end position="10"/>
    </location>
</feature>
<evidence type="ECO:0000313" key="8">
    <source>
        <dbReference type="Proteomes" id="UP000001405"/>
    </source>
</evidence>
<feature type="compositionally biased region" description="Basic and acidic residues" evidence="6">
    <location>
        <begin position="235"/>
        <end position="244"/>
    </location>
</feature>
<dbReference type="SUPFAM" id="SSF51064">
    <property type="entry name" value="Head domain of nucleotide exchange factor GrpE"/>
    <property type="match status" value="1"/>
</dbReference>
<feature type="compositionally biased region" description="Polar residues" evidence="6">
    <location>
        <begin position="35"/>
        <end position="48"/>
    </location>
</feature>
<dbReference type="HOGENOM" id="CLU_057217_5_1_3"/>
<sequence>MANEEQKMEINTETSELKSVYDSSVKAEEDKEVKTSNSDENLVVNQDIESVESEAEAEKNLIPDLTEKINNLETKLQESNQKYETLNNNHLRLNAEFDNYRKRSVKEKEDLEIKVKCKTISDLLSVVDNFERARNSISPANDGEAAIHKSYQGVYKTLVDSLKRLGVGPMRPEGEIFNPLYHEAMLREYTDEYPEGTIIEELMRGYILGEQVLRHSMVKVAAPKTSNSSDSENNLGREEKESEE</sequence>
<dbReference type="OrthoDB" id="9812586at2"/>
<dbReference type="InterPro" id="IPR000740">
    <property type="entry name" value="GrpE"/>
</dbReference>
<dbReference type="PROSITE" id="PS01071">
    <property type="entry name" value="GRPE"/>
    <property type="match status" value="1"/>
</dbReference>
<protein>
    <recommendedName>
        <fullName evidence="3 4">Protein GrpE</fullName>
    </recommendedName>
    <alternativeName>
        <fullName evidence="3">HSP-70 cofactor</fullName>
    </alternativeName>
</protein>
<accession>D3EQT5</accession>
<feature type="compositionally biased region" description="Polar residues" evidence="6">
    <location>
        <begin position="224"/>
        <end position="234"/>
    </location>
</feature>
<dbReference type="GO" id="GO:0051082">
    <property type="term" value="F:unfolded protein binding"/>
    <property type="evidence" value="ECO:0007669"/>
    <property type="project" value="TreeGrafter"/>
</dbReference>
<feature type="region of interest" description="Disordered" evidence="6">
    <location>
        <begin position="221"/>
        <end position="244"/>
    </location>
</feature>
<feature type="compositionally biased region" description="Basic and acidic residues" evidence="6">
    <location>
        <begin position="25"/>
        <end position="34"/>
    </location>
</feature>
<dbReference type="GO" id="GO:0006457">
    <property type="term" value="P:protein folding"/>
    <property type="evidence" value="ECO:0007669"/>
    <property type="project" value="InterPro"/>
</dbReference>
<dbReference type="PANTHER" id="PTHR21237">
    <property type="entry name" value="GRPE PROTEIN"/>
    <property type="match status" value="1"/>
</dbReference>
<dbReference type="GO" id="GO:0051087">
    <property type="term" value="F:protein-folding chaperone binding"/>
    <property type="evidence" value="ECO:0007669"/>
    <property type="project" value="InterPro"/>
</dbReference>
<dbReference type="RefSeq" id="WP_012954522.1">
    <property type="nucleotide sequence ID" value="NC_013771.1"/>
</dbReference>
<evidence type="ECO:0000256" key="1">
    <source>
        <dbReference type="ARBA" id="ARBA00009054"/>
    </source>
</evidence>
<dbReference type="GO" id="GO:0042803">
    <property type="term" value="F:protein homodimerization activity"/>
    <property type="evidence" value="ECO:0007669"/>
    <property type="project" value="InterPro"/>
</dbReference>
<keyword evidence="3 4" id="KW-0346">Stress response</keyword>
<keyword evidence="8" id="KW-1185">Reference proteome</keyword>
<comment type="function">
    <text evidence="3 4">Participates actively in the response to hyperosmotic and heat shock by preventing the aggregation of stress-denatured proteins, in association with DnaK and GrpE. It is the nucleotide exchange factor for DnaK and may function as a thermosensor. Unfolded proteins bind initially to DnaJ; upon interaction with the DnaJ-bound protein, DnaK hydrolyzes its bound ATP, resulting in the formation of a stable complex. GrpE releases ADP from DnaK; ATP binding to DnaK triggers the release of the substrate protein, thus completing the reaction cycle. Several rounds of ATP-dependent interactions between DnaJ, DnaK and GrpE are required for fully efficient folding.</text>
</comment>
<keyword evidence="2 3" id="KW-0143">Chaperone</keyword>
<dbReference type="InterPro" id="IPR009012">
    <property type="entry name" value="GrpE_head"/>
</dbReference>
<evidence type="ECO:0000313" key="7">
    <source>
        <dbReference type="EMBL" id="ADB95835.1"/>
    </source>
</evidence>
<name>D3EQT5_ATETH</name>
<dbReference type="Gene3D" id="3.90.20.20">
    <property type="match status" value="1"/>
</dbReference>
<dbReference type="SUPFAM" id="SSF58014">
    <property type="entry name" value="Coiled-coil domain of nucleotide exchange factor GrpE"/>
    <property type="match status" value="1"/>
</dbReference>
<dbReference type="GO" id="GO:0000774">
    <property type="term" value="F:adenyl-nucleotide exchange factor activity"/>
    <property type="evidence" value="ECO:0007669"/>
    <property type="project" value="InterPro"/>
</dbReference>
<dbReference type="HAMAP" id="MF_01151">
    <property type="entry name" value="GrpE"/>
    <property type="match status" value="1"/>
</dbReference>
<comment type="subcellular location">
    <subcellularLocation>
        <location evidence="3">Cytoplasm</location>
    </subcellularLocation>
</comment>
<evidence type="ECO:0000256" key="5">
    <source>
        <dbReference type="RuleBase" id="RU004478"/>
    </source>
</evidence>
<comment type="similarity">
    <text evidence="1 3 5">Belongs to the GrpE family.</text>
</comment>
<keyword evidence="3" id="KW-0963">Cytoplasm</keyword>
<dbReference type="CDD" id="cd00446">
    <property type="entry name" value="GrpE"/>
    <property type="match status" value="1"/>
</dbReference>
<dbReference type="InterPro" id="IPR013805">
    <property type="entry name" value="GrpE_CC"/>
</dbReference>
<dbReference type="Pfam" id="PF01025">
    <property type="entry name" value="GrpE"/>
    <property type="match status" value="1"/>
</dbReference>
<feature type="region of interest" description="Disordered" evidence="6">
    <location>
        <begin position="1"/>
        <end position="57"/>
    </location>
</feature>
<proteinExistence type="inferred from homology"/>
<comment type="subunit">
    <text evidence="3">Homodimer.</text>
</comment>
<dbReference type="NCBIfam" id="NF010741">
    <property type="entry name" value="PRK14143.1"/>
    <property type="match status" value="1"/>
</dbReference>
<dbReference type="AlphaFoldDB" id="D3EQT5"/>
<reference evidence="7 8" key="1">
    <citation type="journal article" date="2010" name="Nature">
        <title>Metabolic streamlining in an open-ocean nitrogen-fixing cyanobacterium.</title>
        <authorList>
            <person name="Tripp H.J."/>
            <person name="Bench S.R."/>
            <person name="Turk K.A."/>
            <person name="Foster R.A."/>
            <person name="Desany B.A."/>
            <person name="Niazi F."/>
            <person name="Affourtit J.P."/>
            <person name="Zehr J.P."/>
        </authorList>
    </citation>
    <scope>NUCLEOTIDE SEQUENCE [LARGE SCALE GENOMIC DNA]</scope>
    <source>
        <strain evidence="8">ALOHA</strain>
    </source>
</reference>
<dbReference type="GO" id="GO:0005737">
    <property type="term" value="C:cytoplasm"/>
    <property type="evidence" value="ECO:0007669"/>
    <property type="project" value="UniProtKB-SubCell"/>
</dbReference>
<evidence type="ECO:0000256" key="3">
    <source>
        <dbReference type="HAMAP-Rule" id="MF_01151"/>
    </source>
</evidence>
<evidence type="ECO:0000256" key="4">
    <source>
        <dbReference type="RuleBase" id="RU000639"/>
    </source>
</evidence>
<dbReference type="STRING" id="1453429.UCYN_11660"/>
<dbReference type="KEGG" id="cyu:UCYN_11660"/>
<dbReference type="PATRIC" id="fig|713887.8.peg.1093"/>
<gene>
    <name evidence="3" type="primary">grpE</name>
    <name evidence="7" type="ordered locus">UCYN_11660</name>
</gene>
<dbReference type="PANTHER" id="PTHR21237:SF23">
    <property type="entry name" value="GRPE PROTEIN HOMOLOG, MITOCHONDRIAL"/>
    <property type="match status" value="1"/>
</dbReference>
<evidence type="ECO:0000256" key="6">
    <source>
        <dbReference type="SAM" id="MobiDB-lite"/>
    </source>
</evidence>